<proteinExistence type="predicted"/>
<reference evidence="2 3" key="1">
    <citation type="submission" date="2021-01" db="EMBL/GenBank/DDBJ databases">
        <title>Whole genome shotgun sequence of Plantactinospora endophytica NBRC 110450.</title>
        <authorList>
            <person name="Komaki H."/>
            <person name="Tamura T."/>
        </authorList>
    </citation>
    <scope>NUCLEOTIDE SEQUENCE [LARGE SCALE GENOMIC DNA]</scope>
    <source>
        <strain evidence="2 3">NBRC 110450</strain>
    </source>
</reference>
<protein>
    <submittedName>
        <fullName evidence="2">Uncharacterized protein</fullName>
    </submittedName>
</protein>
<feature type="compositionally biased region" description="Basic and acidic residues" evidence="1">
    <location>
        <begin position="1"/>
        <end position="15"/>
    </location>
</feature>
<organism evidence="2 3">
    <name type="scientific">Plantactinospora endophytica</name>
    <dbReference type="NCBI Taxonomy" id="673535"/>
    <lineage>
        <taxon>Bacteria</taxon>
        <taxon>Bacillati</taxon>
        <taxon>Actinomycetota</taxon>
        <taxon>Actinomycetes</taxon>
        <taxon>Micromonosporales</taxon>
        <taxon>Micromonosporaceae</taxon>
        <taxon>Plantactinospora</taxon>
    </lineage>
</organism>
<evidence type="ECO:0000313" key="3">
    <source>
        <dbReference type="Proteomes" id="UP000646749"/>
    </source>
</evidence>
<keyword evidence="3" id="KW-1185">Reference proteome</keyword>
<dbReference type="Proteomes" id="UP000646749">
    <property type="component" value="Unassembled WGS sequence"/>
</dbReference>
<gene>
    <name evidence="2" type="ORF">Pen02_56770</name>
</gene>
<feature type="compositionally biased region" description="Low complexity" evidence="1">
    <location>
        <begin position="38"/>
        <end position="52"/>
    </location>
</feature>
<evidence type="ECO:0000313" key="2">
    <source>
        <dbReference type="EMBL" id="GIG90741.1"/>
    </source>
</evidence>
<comment type="caution">
    <text evidence="2">The sequence shown here is derived from an EMBL/GenBank/DDBJ whole genome shotgun (WGS) entry which is preliminary data.</text>
</comment>
<evidence type="ECO:0000256" key="1">
    <source>
        <dbReference type="SAM" id="MobiDB-lite"/>
    </source>
</evidence>
<name>A0ABQ4E7S3_9ACTN</name>
<sequence>MLAESSIKKAGHDADALSNVIGGRPPQERGPSSIVRIPADAPGAAPLDAATASLPPRMPVTSAGLGVVGPDNLPVWHAAPSDYPDQVRIGDPLVPVPALTILVAPCGTLTAAAS</sequence>
<accession>A0ABQ4E7S3</accession>
<dbReference type="EMBL" id="BONW01000029">
    <property type="protein sequence ID" value="GIG90741.1"/>
    <property type="molecule type" value="Genomic_DNA"/>
</dbReference>
<feature type="region of interest" description="Disordered" evidence="1">
    <location>
        <begin position="1"/>
        <end position="52"/>
    </location>
</feature>